<proteinExistence type="predicted"/>
<comment type="caution">
    <text evidence="1">The sequence shown here is derived from an EMBL/GenBank/DDBJ whole genome shotgun (WGS) entry which is preliminary data.</text>
</comment>
<dbReference type="EMBL" id="JAMQJZ010000014">
    <property type="protein sequence ID" value="MDC3421916.1"/>
    <property type="molecule type" value="Genomic_DNA"/>
</dbReference>
<feature type="non-terminal residue" evidence="1">
    <location>
        <position position="1"/>
    </location>
</feature>
<dbReference type="Proteomes" id="UP001145072">
    <property type="component" value="Unassembled WGS sequence"/>
</dbReference>
<accession>A0A9X4AJD0</accession>
<evidence type="ECO:0000313" key="1">
    <source>
        <dbReference type="EMBL" id="MDC3421916.1"/>
    </source>
</evidence>
<protein>
    <submittedName>
        <fullName evidence="1">Uncharacterized protein</fullName>
    </submittedName>
</protein>
<evidence type="ECO:0000313" key="2">
    <source>
        <dbReference type="Proteomes" id="UP001145072"/>
    </source>
</evidence>
<dbReference type="RefSeq" id="WP_272480024.1">
    <property type="nucleotide sequence ID" value="NZ_JAMQJZ010000014.1"/>
</dbReference>
<name>A0A9X4AJD0_9BACI</name>
<gene>
    <name evidence="1" type="ORF">NC661_16190</name>
</gene>
<sequence length="63" mass="7344">YSAFLLYCANDDLKTPNYDQCIKFFNEFLTLHEKCINGIKDNHKVVMNSGIKINRMKITKKTA</sequence>
<organism evidence="1 2">
    <name type="scientific">Aquibacillus koreensis</name>
    <dbReference type="NCBI Taxonomy" id="279446"/>
    <lineage>
        <taxon>Bacteria</taxon>
        <taxon>Bacillati</taxon>
        <taxon>Bacillota</taxon>
        <taxon>Bacilli</taxon>
        <taxon>Bacillales</taxon>
        <taxon>Bacillaceae</taxon>
        <taxon>Aquibacillus</taxon>
    </lineage>
</organism>
<keyword evidence="2" id="KW-1185">Reference proteome</keyword>
<dbReference type="AlphaFoldDB" id="A0A9X4AJD0"/>
<reference evidence="1" key="1">
    <citation type="submission" date="2022-06" db="EMBL/GenBank/DDBJ databases">
        <title>Aquibacillus sp. a new bacterium isolated from soil saline samples.</title>
        <authorList>
            <person name="Galisteo C."/>
            <person name="De La Haba R."/>
            <person name="Sanchez-Porro C."/>
            <person name="Ventosa A."/>
        </authorList>
    </citation>
    <scope>NUCLEOTIDE SEQUENCE</scope>
    <source>
        <strain evidence="1">JCM 12387</strain>
    </source>
</reference>